<dbReference type="InterPro" id="IPR007485">
    <property type="entry name" value="LPS_assembly_LptE"/>
</dbReference>
<accession>A0A1N7H2L1</accession>
<gene>
    <name evidence="1" type="ORF">SAMN05421666_2399</name>
</gene>
<dbReference type="Gene3D" id="3.30.160.150">
    <property type="entry name" value="Lipoprotein like domain"/>
    <property type="match status" value="1"/>
</dbReference>
<dbReference type="EMBL" id="FTNV01000002">
    <property type="protein sequence ID" value="SIS19043.1"/>
    <property type="molecule type" value="Genomic_DNA"/>
</dbReference>
<dbReference type="GO" id="GO:0043165">
    <property type="term" value="P:Gram-negative-bacterium-type cell outer membrane assembly"/>
    <property type="evidence" value="ECO:0007669"/>
    <property type="project" value="InterPro"/>
</dbReference>
<dbReference type="OrthoDB" id="7629596at2"/>
<reference evidence="1 2" key="1">
    <citation type="submission" date="2017-01" db="EMBL/GenBank/DDBJ databases">
        <authorList>
            <person name="Mah S.A."/>
            <person name="Swanson W.J."/>
            <person name="Moy G.W."/>
            <person name="Vacquier V.D."/>
        </authorList>
    </citation>
    <scope>NUCLEOTIDE SEQUENCE [LARGE SCALE GENOMIC DNA]</scope>
    <source>
        <strain evidence="1 2">DSM 29590</strain>
    </source>
</reference>
<evidence type="ECO:0000313" key="1">
    <source>
        <dbReference type="EMBL" id="SIS19043.1"/>
    </source>
</evidence>
<name>A0A1N7H2L1_9RHOB</name>
<sequence length="165" mass="17367">MSLPHPTRRAFAFGLLAVLPACGFTPVYGVNGAGTALQGAVLADDPVTREGFLLVRELEARLGRADPGQYGLSYSVGIESESVAISATNVTTRYNLLGAVTYALRDLNTQAVITSGKVSNFTGYSASGSTVATQAAERDARERLMTMLTDQIITRLIVAAPRSGL</sequence>
<organism evidence="1 2">
    <name type="scientific">Roseovarius nanhaiticus</name>
    <dbReference type="NCBI Taxonomy" id="573024"/>
    <lineage>
        <taxon>Bacteria</taxon>
        <taxon>Pseudomonadati</taxon>
        <taxon>Pseudomonadota</taxon>
        <taxon>Alphaproteobacteria</taxon>
        <taxon>Rhodobacterales</taxon>
        <taxon>Roseobacteraceae</taxon>
        <taxon>Roseovarius</taxon>
    </lineage>
</organism>
<dbReference type="RefSeq" id="WP_076534269.1">
    <property type="nucleotide sequence ID" value="NZ_FOAC01000003.1"/>
</dbReference>
<proteinExistence type="predicted"/>
<keyword evidence="2" id="KW-1185">Reference proteome</keyword>
<dbReference type="Proteomes" id="UP000186019">
    <property type="component" value="Unassembled WGS sequence"/>
</dbReference>
<keyword evidence="1" id="KW-0449">Lipoprotein</keyword>
<evidence type="ECO:0000313" key="2">
    <source>
        <dbReference type="Proteomes" id="UP000186019"/>
    </source>
</evidence>
<protein>
    <submittedName>
        <fullName evidence="1">LPS-assembly lipoprotein</fullName>
    </submittedName>
</protein>
<dbReference type="GO" id="GO:0019867">
    <property type="term" value="C:outer membrane"/>
    <property type="evidence" value="ECO:0007669"/>
    <property type="project" value="InterPro"/>
</dbReference>
<dbReference type="Pfam" id="PF04390">
    <property type="entry name" value="LptE"/>
    <property type="match status" value="1"/>
</dbReference>
<dbReference type="AlphaFoldDB" id="A0A1N7H2L1"/>
<dbReference type="STRING" id="573024.SAMN05216208_2920"/>